<feature type="transmembrane region" description="Helical" evidence="7">
    <location>
        <begin position="311"/>
        <end position="331"/>
    </location>
</feature>
<feature type="transmembrane region" description="Helical" evidence="7">
    <location>
        <begin position="429"/>
        <end position="449"/>
    </location>
</feature>
<sequence>MPASTLAPAAAPEPGWRHARTGNSLSEVHGSIAVPGPGATFWQRFRAYWGPGLLVAVGYMDPGNWATDIAGGARFGYTLLSVVLLSNLFAMLLQHLAAKLGIVTGRDLAQACRDHYSRPVSLALWLFCEIAIAACDLAEVIGSAIALNLLFGLPLPWGVALTTLDVLLVLLLQNKGFRVIESLVAGLIFLIFGCFLYEIIASHPDWLGLAKGLVPQLQVVTNPAMLYVAIGILGATVMPHNLYLHSSIVQVRQIEPTEAGRRSALKFATIDSTVALFLAFFINAAILVTAAAAFHGKGHDDVADIADAHSLLSPVLGASAASVIFAIALLASGQSSTLTGTLAGQIVMEGFLNLRLKPWVRRLITRLVAVVPALVVAIIYGEKGTGQLLVLSQVILSLQLSFAVIPLVLFTSDKLKMGTFVNGPWLKALAWSVAGIILTLNLFLLWQTLSGNE</sequence>
<comment type="caution">
    <text evidence="8">The sequence shown here is derived from an EMBL/GenBank/DDBJ whole genome shotgun (WGS) entry which is preliminary data.</text>
</comment>
<reference evidence="8 9" key="1">
    <citation type="submission" date="2020-04" db="EMBL/GenBank/DDBJ databases">
        <title>Hymenobacter polaris sp. nov., isolated from Arctic soil.</title>
        <authorList>
            <person name="Dahal R.H."/>
        </authorList>
    </citation>
    <scope>NUCLEOTIDE SEQUENCE [LARGE SCALE GENOMIC DNA]</scope>
    <source>
        <strain evidence="8 9">RP-2-7</strain>
    </source>
</reference>
<evidence type="ECO:0000256" key="1">
    <source>
        <dbReference type="ARBA" id="ARBA00004141"/>
    </source>
</evidence>
<dbReference type="GO" id="GO:0015293">
    <property type="term" value="F:symporter activity"/>
    <property type="evidence" value="ECO:0007669"/>
    <property type="project" value="UniProtKB-UniRule"/>
</dbReference>
<keyword evidence="7" id="KW-0406">Ion transport</keyword>
<dbReference type="InterPro" id="IPR001046">
    <property type="entry name" value="NRAMP_fam"/>
</dbReference>
<dbReference type="RefSeq" id="WP_169532829.1">
    <property type="nucleotide sequence ID" value="NZ_JABBGH010000003.1"/>
</dbReference>
<dbReference type="PRINTS" id="PR00447">
    <property type="entry name" value="NATRESASSCMP"/>
</dbReference>
<dbReference type="GO" id="GO:0005384">
    <property type="term" value="F:manganese ion transmembrane transporter activity"/>
    <property type="evidence" value="ECO:0007669"/>
    <property type="project" value="TreeGrafter"/>
</dbReference>
<keyword evidence="3 7" id="KW-0812">Transmembrane</keyword>
<accession>A0A7Y0AGX7</accession>
<dbReference type="PANTHER" id="PTHR11706:SF33">
    <property type="entry name" value="NATURAL RESISTANCE-ASSOCIATED MACROPHAGE PROTEIN 2"/>
    <property type="match status" value="1"/>
</dbReference>
<dbReference type="NCBIfam" id="NF037982">
    <property type="entry name" value="Nramp_1"/>
    <property type="match status" value="1"/>
</dbReference>
<proteinExistence type="inferred from homology"/>
<keyword evidence="7" id="KW-1003">Cell membrane</keyword>
<organism evidence="8 9">
    <name type="scientific">Hymenobacter polaris</name>
    <dbReference type="NCBI Taxonomy" id="2682546"/>
    <lineage>
        <taxon>Bacteria</taxon>
        <taxon>Pseudomonadati</taxon>
        <taxon>Bacteroidota</taxon>
        <taxon>Cytophagia</taxon>
        <taxon>Cytophagales</taxon>
        <taxon>Hymenobacteraceae</taxon>
        <taxon>Hymenobacter</taxon>
    </lineage>
</organism>
<feature type="transmembrane region" description="Helical" evidence="7">
    <location>
        <begin position="153"/>
        <end position="172"/>
    </location>
</feature>
<dbReference type="Proteomes" id="UP000559626">
    <property type="component" value="Unassembled WGS sequence"/>
</dbReference>
<gene>
    <name evidence="7" type="primary">mntH</name>
    <name evidence="8" type="ORF">HHL22_18230</name>
</gene>
<evidence type="ECO:0000256" key="2">
    <source>
        <dbReference type="ARBA" id="ARBA00022448"/>
    </source>
</evidence>
<evidence type="ECO:0000256" key="6">
    <source>
        <dbReference type="ARBA" id="ARBA00023136"/>
    </source>
</evidence>
<comment type="subcellular location">
    <subcellularLocation>
        <location evidence="7">Cell membrane</location>
        <topology evidence="7">Multi-pass membrane protein</topology>
    </subcellularLocation>
    <subcellularLocation>
        <location evidence="1">Membrane</location>
        <topology evidence="1">Multi-pass membrane protein</topology>
    </subcellularLocation>
</comment>
<dbReference type="EMBL" id="JABBGH010000003">
    <property type="protein sequence ID" value="NML67146.1"/>
    <property type="molecule type" value="Genomic_DNA"/>
</dbReference>
<dbReference type="PANTHER" id="PTHR11706">
    <property type="entry name" value="SOLUTE CARRIER PROTEIN FAMILY 11 MEMBER"/>
    <property type="match status" value="1"/>
</dbReference>
<evidence type="ECO:0000256" key="3">
    <source>
        <dbReference type="ARBA" id="ARBA00022692"/>
    </source>
</evidence>
<feature type="transmembrane region" description="Helical" evidence="7">
    <location>
        <begin position="75"/>
        <end position="93"/>
    </location>
</feature>
<dbReference type="AlphaFoldDB" id="A0A7Y0AGX7"/>
<keyword evidence="6 7" id="KW-0472">Membrane</keyword>
<dbReference type="GO" id="GO:0005886">
    <property type="term" value="C:plasma membrane"/>
    <property type="evidence" value="ECO:0007669"/>
    <property type="project" value="UniProtKB-SubCell"/>
</dbReference>
<protein>
    <recommendedName>
        <fullName evidence="7">Divalent metal cation transporter MntH</fullName>
    </recommendedName>
</protein>
<dbReference type="GO" id="GO:0034755">
    <property type="term" value="P:iron ion transmembrane transport"/>
    <property type="evidence" value="ECO:0007669"/>
    <property type="project" value="TreeGrafter"/>
</dbReference>
<keyword evidence="5 7" id="KW-1133">Transmembrane helix</keyword>
<dbReference type="NCBIfam" id="TIGR01197">
    <property type="entry name" value="nramp"/>
    <property type="match status" value="1"/>
</dbReference>
<evidence type="ECO:0000313" key="9">
    <source>
        <dbReference type="Proteomes" id="UP000559626"/>
    </source>
</evidence>
<feature type="transmembrane region" description="Helical" evidence="7">
    <location>
        <begin position="224"/>
        <end position="244"/>
    </location>
</feature>
<dbReference type="Pfam" id="PF01566">
    <property type="entry name" value="Nramp"/>
    <property type="match status" value="1"/>
</dbReference>
<evidence type="ECO:0000256" key="7">
    <source>
        <dbReference type="HAMAP-Rule" id="MF_00221"/>
    </source>
</evidence>
<feature type="transmembrane region" description="Helical" evidence="7">
    <location>
        <begin position="387"/>
        <end position="409"/>
    </location>
</feature>
<name>A0A7Y0AGX7_9BACT</name>
<keyword evidence="4 7" id="KW-0769">Symport</keyword>
<keyword evidence="2 7" id="KW-0813">Transport</keyword>
<feature type="transmembrane region" description="Helical" evidence="7">
    <location>
        <begin position="363"/>
        <end position="381"/>
    </location>
</feature>
<dbReference type="HAMAP" id="MF_00221">
    <property type="entry name" value="NRAMP"/>
    <property type="match status" value="1"/>
</dbReference>
<feature type="transmembrane region" description="Helical" evidence="7">
    <location>
        <begin position="122"/>
        <end position="147"/>
    </location>
</feature>
<evidence type="ECO:0000313" key="8">
    <source>
        <dbReference type="EMBL" id="NML67146.1"/>
    </source>
</evidence>
<feature type="transmembrane region" description="Helical" evidence="7">
    <location>
        <begin position="184"/>
        <end position="204"/>
    </location>
</feature>
<dbReference type="GO" id="GO:0015086">
    <property type="term" value="F:cadmium ion transmembrane transporter activity"/>
    <property type="evidence" value="ECO:0007669"/>
    <property type="project" value="TreeGrafter"/>
</dbReference>
<dbReference type="NCBIfam" id="NF001923">
    <property type="entry name" value="PRK00701.1"/>
    <property type="match status" value="1"/>
</dbReference>
<keyword evidence="9" id="KW-1185">Reference proteome</keyword>
<dbReference type="GO" id="GO:0046872">
    <property type="term" value="F:metal ion binding"/>
    <property type="evidence" value="ECO:0007669"/>
    <property type="project" value="UniProtKB-UniRule"/>
</dbReference>
<comment type="function">
    <text evidence="7">H(+)-stimulated, divalent metal cation uptake system.</text>
</comment>
<evidence type="ECO:0000256" key="4">
    <source>
        <dbReference type="ARBA" id="ARBA00022847"/>
    </source>
</evidence>
<feature type="transmembrane region" description="Helical" evidence="7">
    <location>
        <begin position="265"/>
        <end position="291"/>
    </location>
</feature>
<comment type="similarity">
    <text evidence="7">Belongs to the NRAMP family.</text>
</comment>
<evidence type="ECO:0000256" key="5">
    <source>
        <dbReference type="ARBA" id="ARBA00022989"/>
    </source>
</evidence>